<dbReference type="EMBL" id="ML208652">
    <property type="protein sequence ID" value="TFK61524.1"/>
    <property type="molecule type" value="Genomic_DNA"/>
</dbReference>
<sequence length="190" mass="21081">MPYSWSEIAVTPNATCATHRPQCPLRPPPTSIHCYHGVSAHLKTLASDLVHSILSDLSTKSWKLLIVHSHPSLDASVSTHPQLHPILAPSPEHFQNITQTFGLYLDIVGTMGNATWGAHRPVNILTEIQTVITKESDAFIQYFDLLNAYTRAGSPTPDWESWDLNDIPTLRALWMNIRDAENALNAKKAA</sequence>
<evidence type="ECO:0000313" key="2">
    <source>
        <dbReference type="Proteomes" id="UP000308600"/>
    </source>
</evidence>
<protein>
    <submittedName>
        <fullName evidence="1">Uncharacterized protein</fullName>
    </submittedName>
</protein>
<gene>
    <name evidence="1" type="ORF">BDN72DRAFT_904027</name>
</gene>
<name>A0ACD3A792_9AGAR</name>
<accession>A0ACD3A792</accession>
<evidence type="ECO:0000313" key="1">
    <source>
        <dbReference type="EMBL" id="TFK61524.1"/>
    </source>
</evidence>
<proteinExistence type="predicted"/>
<reference evidence="1 2" key="1">
    <citation type="journal article" date="2019" name="Nat. Ecol. Evol.">
        <title>Megaphylogeny resolves global patterns of mushroom evolution.</title>
        <authorList>
            <person name="Varga T."/>
            <person name="Krizsan K."/>
            <person name="Foldi C."/>
            <person name="Dima B."/>
            <person name="Sanchez-Garcia M."/>
            <person name="Sanchez-Ramirez S."/>
            <person name="Szollosi G.J."/>
            <person name="Szarkandi J.G."/>
            <person name="Papp V."/>
            <person name="Albert L."/>
            <person name="Andreopoulos W."/>
            <person name="Angelini C."/>
            <person name="Antonin V."/>
            <person name="Barry K.W."/>
            <person name="Bougher N.L."/>
            <person name="Buchanan P."/>
            <person name="Buyck B."/>
            <person name="Bense V."/>
            <person name="Catcheside P."/>
            <person name="Chovatia M."/>
            <person name="Cooper J."/>
            <person name="Damon W."/>
            <person name="Desjardin D."/>
            <person name="Finy P."/>
            <person name="Geml J."/>
            <person name="Haridas S."/>
            <person name="Hughes K."/>
            <person name="Justo A."/>
            <person name="Karasinski D."/>
            <person name="Kautmanova I."/>
            <person name="Kiss B."/>
            <person name="Kocsube S."/>
            <person name="Kotiranta H."/>
            <person name="LaButti K.M."/>
            <person name="Lechner B.E."/>
            <person name="Liimatainen K."/>
            <person name="Lipzen A."/>
            <person name="Lukacs Z."/>
            <person name="Mihaltcheva S."/>
            <person name="Morgado L.N."/>
            <person name="Niskanen T."/>
            <person name="Noordeloos M.E."/>
            <person name="Ohm R.A."/>
            <person name="Ortiz-Santana B."/>
            <person name="Ovrebo C."/>
            <person name="Racz N."/>
            <person name="Riley R."/>
            <person name="Savchenko A."/>
            <person name="Shiryaev A."/>
            <person name="Soop K."/>
            <person name="Spirin V."/>
            <person name="Szebenyi C."/>
            <person name="Tomsovsky M."/>
            <person name="Tulloss R.E."/>
            <person name="Uehling J."/>
            <person name="Grigoriev I.V."/>
            <person name="Vagvolgyi C."/>
            <person name="Papp T."/>
            <person name="Martin F.M."/>
            <person name="Miettinen O."/>
            <person name="Hibbett D.S."/>
            <person name="Nagy L.G."/>
        </authorList>
    </citation>
    <scope>NUCLEOTIDE SEQUENCE [LARGE SCALE GENOMIC DNA]</scope>
    <source>
        <strain evidence="1 2">NL-1719</strain>
    </source>
</reference>
<keyword evidence="2" id="KW-1185">Reference proteome</keyword>
<dbReference type="Proteomes" id="UP000308600">
    <property type="component" value="Unassembled WGS sequence"/>
</dbReference>
<organism evidence="1 2">
    <name type="scientific">Pluteus cervinus</name>
    <dbReference type="NCBI Taxonomy" id="181527"/>
    <lineage>
        <taxon>Eukaryota</taxon>
        <taxon>Fungi</taxon>
        <taxon>Dikarya</taxon>
        <taxon>Basidiomycota</taxon>
        <taxon>Agaricomycotina</taxon>
        <taxon>Agaricomycetes</taxon>
        <taxon>Agaricomycetidae</taxon>
        <taxon>Agaricales</taxon>
        <taxon>Pluteineae</taxon>
        <taxon>Pluteaceae</taxon>
        <taxon>Pluteus</taxon>
    </lineage>
</organism>